<comment type="miscellaneous">
    <text evidence="2">Reaction mechanism of ThiL seems to utilize a direct, inline transfer of the gamma-phosphate of ATP to TMP rather than a phosphorylated enzyme intermediate.</text>
</comment>
<comment type="function">
    <text evidence="2">Catalyzes the ATP-dependent phosphorylation of thiamine-monophosphate (TMP) to form thiamine-pyrophosphate (TPP), the active form of vitamin B1.</text>
</comment>
<evidence type="ECO:0000259" key="3">
    <source>
        <dbReference type="Pfam" id="PF00586"/>
    </source>
</evidence>
<keyword evidence="2" id="KW-0547">Nucleotide-binding</keyword>
<feature type="binding site" evidence="2">
    <location>
        <position position="88"/>
    </location>
    <ligand>
        <name>Mg(2+)</name>
        <dbReference type="ChEBI" id="CHEBI:18420"/>
        <label>2</label>
    </ligand>
</feature>
<gene>
    <name evidence="2 4" type="primary">thiL</name>
    <name evidence="4" type="ORF">CW751_00165</name>
</gene>
<feature type="binding site" evidence="2">
    <location>
        <position position="42"/>
    </location>
    <ligand>
        <name>Mg(2+)</name>
        <dbReference type="ChEBI" id="CHEBI:18420"/>
        <label>4</label>
    </ligand>
</feature>
<feature type="binding site" evidence="2">
    <location>
        <position position="42"/>
    </location>
    <ligand>
        <name>Mg(2+)</name>
        <dbReference type="ChEBI" id="CHEBI:18420"/>
        <label>3</label>
    </ligand>
</feature>
<feature type="binding site" evidence="2">
    <location>
        <position position="58"/>
    </location>
    <ligand>
        <name>Mg(2+)</name>
        <dbReference type="ChEBI" id="CHEBI:18420"/>
        <label>1</label>
    </ligand>
</feature>
<feature type="domain" description="PurM-like N-terminal" evidence="3">
    <location>
        <begin position="40"/>
        <end position="153"/>
    </location>
</feature>
<feature type="binding site" evidence="2">
    <location>
        <position position="59"/>
    </location>
    <ligand>
        <name>Mg(2+)</name>
        <dbReference type="ChEBI" id="CHEBI:18420"/>
        <label>1</label>
    </ligand>
</feature>
<feature type="binding site" evidence="2">
    <location>
        <position position="88"/>
    </location>
    <ligand>
        <name>Mg(2+)</name>
        <dbReference type="ChEBI" id="CHEBI:18420"/>
        <label>4</label>
    </ligand>
</feature>
<dbReference type="SUPFAM" id="SSF56042">
    <property type="entry name" value="PurM C-terminal domain-like"/>
    <property type="match status" value="1"/>
</dbReference>
<protein>
    <recommendedName>
        <fullName evidence="2">Thiamine-monophosphate kinase</fullName>
        <shortName evidence="2">TMP kinase</shortName>
        <shortName evidence="2">Thiamine-phosphate kinase</shortName>
        <ecNumber evidence="2">2.7.4.16</ecNumber>
    </recommendedName>
</protein>
<dbReference type="GO" id="GO:0009030">
    <property type="term" value="F:thiamine-phosphate kinase activity"/>
    <property type="evidence" value="ECO:0007669"/>
    <property type="project" value="UniProtKB-UniRule"/>
</dbReference>
<comment type="pathway">
    <text evidence="2">Cofactor biosynthesis; thiamine diphosphate biosynthesis; thiamine diphosphate from thiamine phosphate: step 1/1.</text>
</comment>
<feature type="binding site" evidence="2">
    <location>
        <position position="59"/>
    </location>
    <ligand>
        <name>Mg(2+)</name>
        <dbReference type="ChEBI" id="CHEBI:18420"/>
        <label>2</label>
    </ligand>
</feature>
<feature type="binding site" evidence="2">
    <location>
        <position position="136"/>
    </location>
    <ligand>
        <name>Mg(2+)</name>
        <dbReference type="ChEBI" id="CHEBI:18420"/>
        <label>1</label>
    </ligand>
</feature>
<dbReference type="HAMAP" id="MF_02128">
    <property type="entry name" value="TMP_kinase"/>
    <property type="match status" value="1"/>
</dbReference>
<comment type="caution">
    <text evidence="4">The sequence shown here is derived from an EMBL/GenBank/DDBJ whole genome shotgun (WGS) entry which is preliminary data.</text>
</comment>
<dbReference type="InterPro" id="IPR036921">
    <property type="entry name" value="PurM-like_N_sf"/>
</dbReference>
<feature type="binding site" evidence="2">
    <location>
        <position position="118"/>
    </location>
    <ligand>
        <name>ATP</name>
        <dbReference type="ChEBI" id="CHEBI:30616"/>
    </ligand>
</feature>
<feature type="binding site" evidence="2">
    <location>
        <position position="239"/>
    </location>
    <ligand>
        <name>Mg(2+)</name>
        <dbReference type="ChEBI" id="CHEBI:18420"/>
        <label>3</label>
    </ligand>
</feature>
<dbReference type="EC" id="2.7.4.16" evidence="2"/>
<keyword evidence="2 4" id="KW-0418">Kinase</keyword>
<dbReference type="EMBL" id="PJNI01000001">
    <property type="protein sequence ID" value="PKR81790.1"/>
    <property type="molecule type" value="Genomic_DNA"/>
</dbReference>
<dbReference type="GO" id="GO:0000287">
    <property type="term" value="F:magnesium ion binding"/>
    <property type="evidence" value="ECO:0007669"/>
    <property type="project" value="UniProtKB-UniRule"/>
</dbReference>
<comment type="catalytic activity">
    <reaction evidence="2">
        <text>thiamine phosphate + ATP = thiamine diphosphate + ADP</text>
        <dbReference type="Rhea" id="RHEA:15913"/>
        <dbReference type="ChEBI" id="CHEBI:30616"/>
        <dbReference type="ChEBI" id="CHEBI:37575"/>
        <dbReference type="ChEBI" id="CHEBI:58937"/>
        <dbReference type="ChEBI" id="CHEBI:456216"/>
        <dbReference type="EC" id="2.7.4.16"/>
    </reaction>
</comment>
<dbReference type="AlphaFoldDB" id="A0A2I0R601"/>
<accession>A0A2I0R601</accession>
<dbReference type="PANTHER" id="PTHR30270">
    <property type="entry name" value="THIAMINE-MONOPHOSPHATE KINASE"/>
    <property type="match status" value="1"/>
</dbReference>
<feature type="binding site" evidence="2">
    <location>
        <position position="66"/>
    </location>
    <ligand>
        <name>substrate</name>
    </ligand>
</feature>
<organism evidence="4 5">
    <name type="scientific">Brumimicrobium salinarum</name>
    <dbReference type="NCBI Taxonomy" id="2058658"/>
    <lineage>
        <taxon>Bacteria</taxon>
        <taxon>Pseudomonadati</taxon>
        <taxon>Bacteroidota</taxon>
        <taxon>Flavobacteriia</taxon>
        <taxon>Flavobacteriales</taxon>
        <taxon>Crocinitomicaceae</taxon>
        <taxon>Brumimicrobium</taxon>
    </lineage>
</organism>
<keyword evidence="2" id="KW-0460">Magnesium</keyword>
<keyword evidence="5" id="KW-1185">Reference proteome</keyword>
<dbReference type="Gene3D" id="3.30.1330.10">
    <property type="entry name" value="PurM-like, N-terminal domain"/>
    <property type="match status" value="1"/>
</dbReference>
<dbReference type="GO" id="GO:0009229">
    <property type="term" value="P:thiamine diphosphate biosynthetic process"/>
    <property type="evidence" value="ECO:0007669"/>
    <property type="project" value="UniProtKB-UniRule"/>
</dbReference>
<dbReference type="NCBIfam" id="TIGR01379">
    <property type="entry name" value="thiL"/>
    <property type="match status" value="1"/>
</dbReference>
<evidence type="ECO:0000313" key="5">
    <source>
        <dbReference type="Proteomes" id="UP000236654"/>
    </source>
</evidence>
<keyword evidence="1 2" id="KW-0784">Thiamine biosynthesis</keyword>
<keyword evidence="2" id="KW-0808">Transferase</keyword>
<feature type="binding site" evidence="2">
    <location>
        <position position="242"/>
    </location>
    <ligand>
        <name>Mg(2+)</name>
        <dbReference type="ChEBI" id="CHEBI:18420"/>
        <label>5</label>
    </ligand>
</feature>
<comment type="caution">
    <text evidence="2">Lacks conserved residue(s) required for the propagation of feature annotation.</text>
</comment>
<dbReference type="GO" id="GO:0009228">
    <property type="term" value="P:thiamine biosynthetic process"/>
    <property type="evidence" value="ECO:0007669"/>
    <property type="project" value="UniProtKB-KW"/>
</dbReference>
<dbReference type="UniPathway" id="UPA00060">
    <property type="reaction ID" value="UER00142"/>
</dbReference>
<comment type="similarity">
    <text evidence="2">Belongs to the thiamine-monophosphate kinase family.</text>
</comment>
<evidence type="ECO:0000256" key="1">
    <source>
        <dbReference type="ARBA" id="ARBA00022977"/>
    </source>
</evidence>
<name>A0A2I0R601_9FLAO</name>
<dbReference type="PANTHER" id="PTHR30270:SF0">
    <property type="entry name" value="THIAMINE-MONOPHOSPHATE KINASE"/>
    <property type="match status" value="1"/>
</dbReference>
<sequence length="353" mass="38925">MIIMSDEKKTSLESIGEFKLIDELTKDFKTHHSSTIYGVGDDAAVIQRDENTVSLVATDALLEGIHFNLMYTPLMHLGYKAVMVNLSDIYAMNGTAEQITVTIAASSRFPKEALEELYKGIKKACDIYEVDLIGGDTTSSVSGLMISVTAIGTAKKEDVVYRNTAKENELIVVTGDLGAAYMGLQILEREKSVYKANPNIQPDLDGYDYLLERQLKPEARKDVVKFLKELDVKPTSMIDVSDGLASELFHLCKQSNVGAQIYDEKLPIDTAVSTTAIDFEISPTTCVLNGGEDYELLFSIKQEDFDKIKGNPHMTVIGHFTAKDSGLYLIDKQGAAIELKAQGWNHFNEGKNA</sequence>
<dbReference type="PIRSF" id="PIRSF005303">
    <property type="entry name" value="Thiam_monoph_kin"/>
    <property type="match status" value="1"/>
</dbReference>
<dbReference type="InterPro" id="IPR036676">
    <property type="entry name" value="PurM-like_C_sf"/>
</dbReference>
<feature type="binding site" evidence="2">
    <location>
        <position position="162"/>
    </location>
    <ligand>
        <name>ATP</name>
        <dbReference type="ChEBI" id="CHEBI:30616"/>
    </ligand>
</feature>
<reference evidence="4 5" key="1">
    <citation type="submission" date="2017-12" db="EMBL/GenBank/DDBJ databases">
        <title>The draft genome sequence of Brumimicrobium saltpan LHR20.</title>
        <authorList>
            <person name="Do Z.-J."/>
            <person name="Luo H.-R."/>
        </authorList>
    </citation>
    <scope>NUCLEOTIDE SEQUENCE [LARGE SCALE GENOMIC DNA]</scope>
    <source>
        <strain evidence="4 5">LHR20</strain>
    </source>
</reference>
<dbReference type="OrthoDB" id="9802811at2"/>
<dbReference type="InterPro" id="IPR016188">
    <property type="entry name" value="PurM-like_N"/>
</dbReference>
<evidence type="ECO:0000313" key="4">
    <source>
        <dbReference type="EMBL" id="PKR81790.1"/>
    </source>
</evidence>
<feature type="binding site" evidence="2">
    <location>
        <begin position="135"/>
        <end position="136"/>
    </location>
    <ligand>
        <name>ATP</name>
        <dbReference type="ChEBI" id="CHEBI:30616"/>
    </ligand>
</feature>
<feature type="binding site" evidence="2">
    <location>
        <position position="241"/>
    </location>
    <ligand>
        <name>ATP</name>
        <dbReference type="ChEBI" id="CHEBI:30616"/>
    </ligand>
</feature>
<feature type="binding site" evidence="2">
    <location>
        <position position="88"/>
    </location>
    <ligand>
        <name>Mg(2+)</name>
        <dbReference type="ChEBI" id="CHEBI:18420"/>
        <label>3</label>
    </ligand>
</feature>
<dbReference type="GO" id="GO:0005524">
    <property type="term" value="F:ATP binding"/>
    <property type="evidence" value="ECO:0007669"/>
    <property type="project" value="UniProtKB-UniRule"/>
</dbReference>
<keyword evidence="2" id="KW-0067">ATP-binding</keyword>
<evidence type="ECO:0000256" key="2">
    <source>
        <dbReference type="HAMAP-Rule" id="MF_02128"/>
    </source>
</evidence>
<dbReference type="InterPro" id="IPR006283">
    <property type="entry name" value="ThiL-like"/>
</dbReference>
<dbReference type="SUPFAM" id="SSF55326">
    <property type="entry name" value="PurM N-terminal domain-like"/>
    <property type="match status" value="1"/>
</dbReference>
<feature type="binding site" evidence="2">
    <location>
        <position position="344"/>
    </location>
    <ligand>
        <name>substrate</name>
    </ligand>
</feature>
<dbReference type="Pfam" id="PF00586">
    <property type="entry name" value="AIRS"/>
    <property type="match status" value="1"/>
</dbReference>
<keyword evidence="2" id="KW-0479">Metal-binding</keyword>
<dbReference type="CDD" id="cd02194">
    <property type="entry name" value="ThiL"/>
    <property type="match status" value="1"/>
</dbReference>
<dbReference type="Gene3D" id="3.90.650.10">
    <property type="entry name" value="PurM-like C-terminal domain"/>
    <property type="match status" value="1"/>
</dbReference>
<proteinExistence type="inferred from homology"/>
<dbReference type="Proteomes" id="UP000236654">
    <property type="component" value="Unassembled WGS sequence"/>
</dbReference>
<feature type="binding site" evidence="2">
    <location>
        <position position="292"/>
    </location>
    <ligand>
        <name>substrate</name>
    </ligand>
</feature>